<dbReference type="Proteomes" id="UP001230268">
    <property type="component" value="Unassembled WGS sequence"/>
</dbReference>
<comment type="caution">
    <text evidence="3">The sequence shown here is derived from an EMBL/GenBank/DDBJ whole genome shotgun (WGS) entry which is preliminary data.</text>
</comment>
<dbReference type="EMBL" id="JAVEPI010000001">
    <property type="protein sequence ID" value="KAK1445183.1"/>
    <property type="molecule type" value="Genomic_DNA"/>
</dbReference>
<accession>A0AAD8UWL4</accession>
<feature type="transmembrane region" description="Helical" evidence="2">
    <location>
        <begin position="12"/>
        <end position="35"/>
    </location>
</feature>
<keyword evidence="2" id="KW-0472">Membrane</keyword>
<dbReference type="AlphaFoldDB" id="A0AAD8UWL4"/>
<gene>
    <name evidence="3" type="ORF">BgAZ_110890</name>
</gene>
<evidence type="ECO:0000256" key="1">
    <source>
        <dbReference type="SAM" id="MobiDB-lite"/>
    </source>
</evidence>
<protein>
    <submittedName>
        <fullName evidence="3">Uncharacterized protein</fullName>
    </submittedName>
</protein>
<evidence type="ECO:0000313" key="3">
    <source>
        <dbReference type="EMBL" id="KAK1445183.1"/>
    </source>
</evidence>
<feature type="region of interest" description="Disordered" evidence="1">
    <location>
        <begin position="99"/>
        <end position="244"/>
    </location>
</feature>
<keyword evidence="4" id="KW-1185">Reference proteome</keyword>
<sequence>MAWADKTLRFQVFPYVAVHMSIVTLFCLAWLYLLASSIWYCVVLKIAFDFQNECLNRTSTICPRRIKGQEGAADGANTATAPESTVFPEEAIMTVPPEVKLGSNFPKSERKLRRKKVTPEMEKSAENTSEGLPKGSTGAADIPPKPNSIVKPGAPPSETVISAEQRADKTTVPKDSEIKKAELPLKVPELPSPTQDPEVSAKLDPKGKSTPQITPEDKMKAYPESGEPTVPPEPKTADLLPKSVASKPAATLLPSVPDMEEIKKVVEPVPEKAVKSPVKTVTPMKMKKRYDRKPLGFDEDWF</sequence>
<keyword evidence="2" id="KW-1133">Transmembrane helix</keyword>
<keyword evidence="2" id="KW-0812">Transmembrane</keyword>
<organism evidence="3 4">
    <name type="scientific">Babesia gibsoni</name>
    <dbReference type="NCBI Taxonomy" id="33632"/>
    <lineage>
        <taxon>Eukaryota</taxon>
        <taxon>Sar</taxon>
        <taxon>Alveolata</taxon>
        <taxon>Apicomplexa</taxon>
        <taxon>Aconoidasida</taxon>
        <taxon>Piroplasmida</taxon>
        <taxon>Babesiidae</taxon>
        <taxon>Babesia</taxon>
    </lineage>
</organism>
<evidence type="ECO:0000256" key="2">
    <source>
        <dbReference type="SAM" id="Phobius"/>
    </source>
</evidence>
<proteinExistence type="predicted"/>
<reference evidence="3" key="1">
    <citation type="submission" date="2023-08" db="EMBL/GenBank/DDBJ databases">
        <title>Draft sequence of the Babesia gibsoni genome.</title>
        <authorList>
            <person name="Yamagishi J.Y."/>
            <person name="Xuan X.X."/>
        </authorList>
    </citation>
    <scope>NUCLEOTIDE SEQUENCE</scope>
    <source>
        <strain evidence="3">Azabu</strain>
    </source>
</reference>
<evidence type="ECO:0000313" key="4">
    <source>
        <dbReference type="Proteomes" id="UP001230268"/>
    </source>
</evidence>
<name>A0AAD8UWL4_BABGI</name>
<feature type="compositionally biased region" description="Basic and acidic residues" evidence="1">
    <location>
        <begin position="165"/>
        <end position="183"/>
    </location>
</feature>